<dbReference type="KEGG" id="nib:GU926_03870"/>
<protein>
    <submittedName>
        <fullName evidence="1">Uncharacterized protein</fullName>
    </submittedName>
</protein>
<evidence type="ECO:0000313" key="1">
    <source>
        <dbReference type="EMBL" id="QHL86623.1"/>
    </source>
</evidence>
<dbReference type="RefSeq" id="WP_160689198.1">
    <property type="nucleotide sequence ID" value="NZ_CP047897.1"/>
</dbReference>
<proteinExistence type="predicted"/>
<name>A0A6P1P008_9BACT</name>
<reference evidence="1 2" key="1">
    <citation type="submission" date="2020-01" db="EMBL/GenBank/DDBJ databases">
        <authorList>
            <person name="Kim M."/>
        </authorList>
    </citation>
    <scope>NUCLEOTIDE SEQUENCE [LARGE SCALE GENOMIC DNA]</scope>
    <source>
        <strain evidence="1 2">BT10</strain>
    </source>
</reference>
<dbReference type="Proteomes" id="UP000464214">
    <property type="component" value="Chromosome"/>
</dbReference>
<dbReference type="InterPro" id="IPR028957">
    <property type="entry name" value="Imm50"/>
</dbReference>
<sequence>MEFKEEQEIENAAAVVNHFGYWPSFHDSEVLSIKFERSLEMGMPTVEMKVYAFEMTDKVIDGYYEMVKFCIIDFLFIDLQTSDIQDFNHQNAVLGLDFVKEGEDLKCEIHAAYGVDGQLTSRKIRVVSVEHIEK</sequence>
<organism evidence="1 2">
    <name type="scientific">Nibribacter ruber</name>
    <dbReference type="NCBI Taxonomy" id="2698458"/>
    <lineage>
        <taxon>Bacteria</taxon>
        <taxon>Pseudomonadati</taxon>
        <taxon>Bacteroidota</taxon>
        <taxon>Cytophagia</taxon>
        <taxon>Cytophagales</taxon>
        <taxon>Hymenobacteraceae</taxon>
        <taxon>Nibribacter</taxon>
    </lineage>
</organism>
<keyword evidence="2" id="KW-1185">Reference proteome</keyword>
<dbReference type="EMBL" id="CP047897">
    <property type="protein sequence ID" value="QHL86623.1"/>
    <property type="molecule type" value="Genomic_DNA"/>
</dbReference>
<dbReference type="AlphaFoldDB" id="A0A6P1P008"/>
<gene>
    <name evidence="1" type="ORF">GU926_03870</name>
</gene>
<dbReference type="Pfam" id="PF15594">
    <property type="entry name" value="Imm50"/>
    <property type="match status" value="1"/>
</dbReference>
<accession>A0A6P1P008</accession>
<evidence type="ECO:0000313" key="2">
    <source>
        <dbReference type="Proteomes" id="UP000464214"/>
    </source>
</evidence>